<dbReference type="SMART" id="SM00563">
    <property type="entry name" value="PlsC"/>
    <property type="match status" value="1"/>
</dbReference>
<dbReference type="RefSeq" id="WP_149485331.1">
    <property type="nucleotide sequence ID" value="NZ_CP036150.1"/>
</dbReference>
<dbReference type="PANTHER" id="PTHR10434:SF40">
    <property type="entry name" value="1-ACYL-SN-GLYCEROL-3-PHOSPHATE ACYLTRANSFERASE"/>
    <property type="match status" value="1"/>
</dbReference>
<name>A0A5C1QJA7_9SPIO</name>
<evidence type="ECO:0000313" key="7">
    <source>
        <dbReference type="Proteomes" id="UP000324209"/>
    </source>
</evidence>
<dbReference type="KEGG" id="ock:EXM22_04325"/>
<dbReference type="Proteomes" id="UP000324209">
    <property type="component" value="Chromosome"/>
</dbReference>
<accession>A0A5C1QJA7</accession>
<keyword evidence="2 6" id="KW-0808">Transferase</keyword>
<comment type="pathway">
    <text evidence="1">Lipid metabolism.</text>
</comment>
<dbReference type="InterPro" id="IPR002123">
    <property type="entry name" value="Plipid/glycerol_acylTrfase"/>
</dbReference>
<reference evidence="6 7" key="1">
    <citation type="submission" date="2019-02" db="EMBL/GenBank/DDBJ databases">
        <title>Complete Genome Sequence and Methylome Analysis of free living Spirochaetas.</title>
        <authorList>
            <person name="Fomenkov A."/>
            <person name="Dubinina G."/>
            <person name="Leshcheva N."/>
            <person name="Mikheeva N."/>
            <person name="Grabovich M."/>
            <person name="Vincze T."/>
            <person name="Roberts R.J."/>
        </authorList>
    </citation>
    <scope>NUCLEOTIDE SEQUENCE [LARGE SCALE GENOMIC DNA]</scope>
    <source>
        <strain evidence="6 7">K2</strain>
    </source>
</reference>
<sequence>MSVSQSIVNSIIKVILRATCKIDTSELYKIPKKGPYILVINHISFLEAPIFYIFMRPRRTIAMAKSELWDKKVTAFLMNLWEVLPIKRGTIDIQGMKNCVKVLEGGDFLCLAPEGTRSGDGQLGSGKAGVIMFAQKGNAPIIPMAHWGGEKLSSNLKKLKRTPFVIRVGDPVEIAVPEGVKMDSTVRQQIADEVMVEIAKLMPEEYHGVYKGKTDVEPQYLRRIKESVIN</sequence>
<dbReference type="Pfam" id="PF01553">
    <property type="entry name" value="Acyltransferase"/>
    <property type="match status" value="1"/>
</dbReference>
<dbReference type="GO" id="GO:0003841">
    <property type="term" value="F:1-acylglycerol-3-phosphate O-acyltransferase activity"/>
    <property type="evidence" value="ECO:0007669"/>
    <property type="project" value="TreeGrafter"/>
</dbReference>
<dbReference type="SUPFAM" id="SSF69593">
    <property type="entry name" value="Glycerol-3-phosphate (1)-acyltransferase"/>
    <property type="match status" value="1"/>
</dbReference>
<evidence type="ECO:0000256" key="3">
    <source>
        <dbReference type="ARBA" id="ARBA00023315"/>
    </source>
</evidence>
<dbReference type="EMBL" id="CP036150">
    <property type="protein sequence ID" value="QEN07249.1"/>
    <property type="molecule type" value="Genomic_DNA"/>
</dbReference>
<evidence type="ECO:0000313" key="6">
    <source>
        <dbReference type="EMBL" id="QEN07249.1"/>
    </source>
</evidence>
<keyword evidence="7" id="KW-1185">Reference proteome</keyword>
<feature type="domain" description="Phospholipid/glycerol acyltransferase" evidence="5">
    <location>
        <begin position="36"/>
        <end position="149"/>
    </location>
</feature>
<protein>
    <submittedName>
        <fullName evidence="6">1-acyl-sn-glycerol-3-phosphate acyltransferase</fullName>
    </submittedName>
</protein>
<evidence type="ECO:0000256" key="2">
    <source>
        <dbReference type="ARBA" id="ARBA00022679"/>
    </source>
</evidence>
<evidence type="ECO:0000259" key="5">
    <source>
        <dbReference type="SMART" id="SM00563"/>
    </source>
</evidence>
<dbReference type="OrthoDB" id="9803035at2"/>
<keyword evidence="4" id="KW-1133">Transmembrane helix</keyword>
<proteinExistence type="predicted"/>
<dbReference type="CDD" id="cd07989">
    <property type="entry name" value="LPLAT_AGPAT-like"/>
    <property type="match status" value="1"/>
</dbReference>
<keyword evidence="3 6" id="KW-0012">Acyltransferase</keyword>
<gene>
    <name evidence="6" type="ORF">EXM22_04325</name>
</gene>
<evidence type="ECO:0000256" key="4">
    <source>
        <dbReference type="SAM" id="Phobius"/>
    </source>
</evidence>
<evidence type="ECO:0000256" key="1">
    <source>
        <dbReference type="ARBA" id="ARBA00005189"/>
    </source>
</evidence>
<dbReference type="PANTHER" id="PTHR10434">
    <property type="entry name" value="1-ACYL-SN-GLYCEROL-3-PHOSPHATE ACYLTRANSFERASE"/>
    <property type="match status" value="1"/>
</dbReference>
<organism evidence="6 7">
    <name type="scientific">Oceanispirochaeta crateris</name>
    <dbReference type="NCBI Taxonomy" id="2518645"/>
    <lineage>
        <taxon>Bacteria</taxon>
        <taxon>Pseudomonadati</taxon>
        <taxon>Spirochaetota</taxon>
        <taxon>Spirochaetia</taxon>
        <taxon>Spirochaetales</taxon>
        <taxon>Spirochaetaceae</taxon>
        <taxon>Oceanispirochaeta</taxon>
    </lineage>
</organism>
<dbReference type="AlphaFoldDB" id="A0A5C1QJA7"/>
<keyword evidence="4" id="KW-0812">Transmembrane</keyword>
<feature type="transmembrane region" description="Helical" evidence="4">
    <location>
        <begin position="36"/>
        <end position="55"/>
    </location>
</feature>
<dbReference type="GO" id="GO:0006654">
    <property type="term" value="P:phosphatidic acid biosynthetic process"/>
    <property type="evidence" value="ECO:0007669"/>
    <property type="project" value="TreeGrafter"/>
</dbReference>
<keyword evidence="4" id="KW-0472">Membrane</keyword>